<dbReference type="InterPro" id="IPR013520">
    <property type="entry name" value="Ribonucl_H"/>
</dbReference>
<dbReference type="InterPro" id="IPR036397">
    <property type="entry name" value="RNaseH_sf"/>
</dbReference>
<protein>
    <recommendedName>
        <fullName evidence="3">Exonuclease domain-containing protein</fullName>
    </recommendedName>
</protein>
<feature type="non-terminal residue" evidence="4">
    <location>
        <position position="1"/>
    </location>
</feature>
<dbReference type="Gene3D" id="3.30.420.10">
    <property type="entry name" value="Ribonuclease H-like superfamily/Ribonuclease H"/>
    <property type="match status" value="1"/>
</dbReference>
<dbReference type="GO" id="GO:0004527">
    <property type="term" value="F:exonuclease activity"/>
    <property type="evidence" value="ECO:0007669"/>
    <property type="project" value="InterPro"/>
</dbReference>
<dbReference type="SUPFAM" id="SSF53098">
    <property type="entry name" value="Ribonuclease H-like"/>
    <property type="match status" value="1"/>
</dbReference>
<organism evidence="4">
    <name type="scientific">Oikopleura dioica</name>
    <name type="common">Tunicate</name>
    <dbReference type="NCBI Taxonomy" id="34765"/>
    <lineage>
        <taxon>Eukaryota</taxon>
        <taxon>Metazoa</taxon>
        <taxon>Chordata</taxon>
        <taxon>Tunicata</taxon>
        <taxon>Appendicularia</taxon>
        <taxon>Copelata</taxon>
        <taxon>Oikopleuridae</taxon>
        <taxon>Oikopleura</taxon>
    </lineage>
</organism>
<reference evidence="4" key="1">
    <citation type="journal article" date="2010" name="Science">
        <title>Plasticity of animal genome architecture unmasked by rapid evolution of a pelagic tunicate.</title>
        <authorList>
            <person name="Denoeud F."/>
            <person name="Henriet S."/>
            <person name="Mungpakdee S."/>
            <person name="Aury J.M."/>
            <person name="Da Silva C."/>
            <person name="Brinkmann H."/>
            <person name="Mikhaleva J."/>
            <person name="Olsen L.C."/>
            <person name="Jubin C."/>
            <person name="Canestro C."/>
            <person name="Bouquet J.M."/>
            <person name="Danks G."/>
            <person name="Poulain J."/>
            <person name="Campsteijn C."/>
            <person name="Adamski M."/>
            <person name="Cross I."/>
            <person name="Yadetie F."/>
            <person name="Muffato M."/>
            <person name="Louis A."/>
            <person name="Butcher S."/>
            <person name="Tsagkogeorga G."/>
            <person name="Konrad A."/>
            <person name="Singh S."/>
            <person name="Jensen M.F."/>
            <person name="Cong E.H."/>
            <person name="Eikeseth-Otteraa H."/>
            <person name="Noel B."/>
            <person name="Anthouard V."/>
            <person name="Porcel B.M."/>
            <person name="Kachouri-Lafond R."/>
            <person name="Nishino A."/>
            <person name="Ugolini M."/>
            <person name="Chourrout P."/>
            <person name="Nishida H."/>
            <person name="Aasland R."/>
            <person name="Huzurbazar S."/>
            <person name="Westhof E."/>
            <person name="Delsuc F."/>
            <person name="Lehrach H."/>
            <person name="Reinhardt R."/>
            <person name="Weissenbach J."/>
            <person name="Roy S.W."/>
            <person name="Artiguenave F."/>
            <person name="Postlethwait J.H."/>
            <person name="Manak J.R."/>
            <person name="Thompson E.M."/>
            <person name="Jaillon O."/>
            <person name="Du Pasquier L."/>
            <person name="Boudinot P."/>
            <person name="Liberles D.A."/>
            <person name="Volff J.N."/>
            <person name="Philippe H."/>
            <person name="Lenhard B."/>
            <person name="Roest Crollius H."/>
            <person name="Wincker P."/>
            <person name="Chourrout D."/>
        </authorList>
    </citation>
    <scope>NUCLEOTIDE SEQUENCE [LARGE SCALE GENOMIC DNA]</scope>
</reference>
<dbReference type="SMART" id="SM00479">
    <property type="entry name" value="EXOIII"/>
    <property type="match status" value="1"/>
</dbReference>
<gene>
    <name evidence="4" type="ORF">GSOID_T00024923001</name>
</gene>
<dbReference type="EMBL" id="FN654555">
    <property type="protein sequence ID" value="CBY34885.1"/>
    <property type="molecule type" value="Genomic_DNA"/>
</dbReference>
<dbReference type="AlphaFoldDB" id="E4YHB1"/>
<dbReference type="Proteomes" id="UP000011014">
    <property type="component" value="Unassembled WGS sequence"/>
</dbReference>
<evidence type="ECO:0000256" key="2">
    <source>
        <dbReference type="ARBA" id="ARBA00022801"/>
    </source>
</evidence>
<evidence type="ECO:0000259" key="3">
    <source>
        <dbReference type="SMART" id="SM00479"/>
    </source>
</evidence>
<accession>E4YHB1</accession>
<name>E4YHB1_OIKDI</name>
<keyword evidence="1" id="KW-0540">Nuclease</keyword>
<dbReference type="InterPro" id="IPR047021">
    <property type="entry name" value="REXO1/3/4-like"/>
</dbReference>
<dbReference type="InterPro" id="IPR012337">
    <property type="entry name" value="RNaseH-like_sf"/>
</dbReference>
<proteinExistence type="predicted"/>
<dbReference type="GO" id="GO:0003676">
    <property type="term" value="F:nucleic acid binding"/>
    <property type="evidence" value="ECO:0007669"/>
    <property type="project" value="InterPro"/>
</dbReference>
<evidence type="ECO:0000256" key="1">
    <source>
        <dbReference type="ARBA" id="ARBA00022722"/>
    </source>
</evidence>
<sequence length="280" mass="32079">LIIIRYRCLLRATVLDGHGNVLLDEMCKTKEQISNDEMRTHIHGITPNDIKEKQGSSNLSQKVKELIKSKIIVGHDLDHDFGVLGFRVPSNLRVDTSIRFPWTAGKQYPALKDLAEIELNVKIQVDTHCSKEDALAALLIYVCKSLCRIIIIQAKNYQSWDDPLQYEEALMRKEKHILKKKFPQNISAKFAMFQAIPRQLIINILQEKSIATKNFLLSLMSKNGKLVQTQMKIQKMSPTNRTLRNLKIFGPNLVDEFDCNTLQQCDFFSFSAKQVPLLPV</sequence>
<evidence type="ECO:0000313" key="4">
    <source>
        <dbReference type="EMBL" id="CBY34885.1"/>
    </source>
</evidence>
<keyword evidence="2" id="KW-0378">Hydrolase</keyword>
<dbReference type="PANTHER" id="PTHR12801">
    <property type="entry name" value="RNA EXONUCLEASE REXO1 / RECO3 FAMILY MEMBER-RELATED"/>
    <property type="match status" value="1"/>
</dbReference>
<dbReference type="GO" id="GO:0005634">
    <property type="term" value="C:nucleus"/>
    <property type="evidence" value="ECO:0007669"/>
    <property type="project" value="TreeGrafter"/>
</dbReference>
<feature type="domain" description="Exonuclease" evidence="3">
    <location>
        <begin position="1"/>
        <end position="150"/>
    </location>
</feature>